<keyword evidence="1" id="KW-0378">Hydrolase</keyword>
<dbReference type="SUPFAM" id="SSF81606">
    <property type="entry name" value="PP2C-like"/>
    <property type="match status" value="1"/>
</dbReference>
<dbReference type="SMART" id="SM00086">
    <property type="entry name" value="PAC"/>
    <property type="match status" value="2"/>
</dbReference>
<dbReference type="Pfam" id="PF08448">
    <property type="entry name" value="PAS_4"/>
    <property type="match status" value="1"/>
</dbReference>
<dbReference type="Pfam" id="PF00989">
    <property type="entry name" value="PAS"/>
    <property type="match status" value="1"/>
</dbReference>
<dbReference type="NCBIfam" id="TIGR00229">
    <property type="entry name" value="sensory_box"/>
    <property type="match status" value="2"/>
</dbReference>
<dbReference type="InterPro" id="IPR001610">
    <property type="entry name" value="PAC"/>
</dbReference>
<comment type="caution">
    <text evidence="4">The sequence shown here is derived from an EMBL/GenBank/DDBJ whole genome shotgun (WGS) entry which is preliminary data.</text>
</comment>
<feature type="region of interest" description="Disordered" evidence="2">
    <location>
        <begin position="1"/>
        <end position="25"/>
    </location>
</feature>
<gene>
    <name evidence="4" type="ORF">GCM10009836_10040</name>
</gene>
<dbReference type="InterPro" id="IPR013655">
    <property type="entry name" value="PAS_fold_3"/>
</dbReference>
<evidence type="ECO:0000256" key="2">
    <source>
        <dbReference type="SAM" id="MobiDB-lite"/>
    </source>
</evidence>
<name>A0ABN2MPQ9_9PSEU</name>
<protein>
    <recommendedName>
        <fullName evidence="3">PAS domain-containing protein</fullName>
    </recommendedName>
</protein>
<accession>A0ABN2MPQ9</accession>
<dbReference type="PROSITE" id="PS50112">
    <property type="entry name" value="PAS"/>
    <property type="match status" value="2"/>
</dbReference>
<proteinExistence type="predicted"/>
<sequence length="822" mass="88564">MSPAPADVHNARMTGPLRRPAPEPARHGVPVGGVVARLPAGIFALDAHGAVLLWSPEAERLTGWGAGEALGRSGLRPERRPVDLRAVREMFAAACRSRVSLPLPAEVPTGRSLWVHAGPGEGEVAVVGILQEQADAQAGAEAFSLLDALWQNAPVGLAYFDTELRYRRVNSAVTAIDGGTSDERDGRTVEEVHGETGGRIGEVLRRALAEDAPQTDVRVTGRLWHGTGPEQSWVINCYPVHGSDGSIQGVGLVVSDITEAERTRRELAEVATAREQLLRRYRSLVDATASAVWIREPDGSASEDSPSFRAVTGQSEAEYRGWGFLDAVHPDDREGKREGWQAAVARAGSGGPGGFEHVHRLRTARGWRWFRSRAEPVREDGRLLEWVGTETDIDDERRSRHRLDVLAGATLAVNRALDPETELLALADAVVPEFADLCRVYLVDEQDGLEPGRAVHGRRSVTRAREGLPPVPGGSDRSARFEFGPGHPLARSVRTGQPELEQGPPDSAHWDGTPQMLEWSLRVGMNSRLVAPVLSGGRVIAGLLFAACGDRPAYTRDDLALVTELAARASAAVEHGRRFQRTRQVSLALQESMLTEPPVMADIGIGGIDVAARYRPAAADVEVGGDWYDVFRLPFGDLALTVGDVAGHDLAAAATMGQLRSMLRALAYDTDGAPSDVLRRLDRVASQLDVTRFTTLLHGRILLRGEQRLFRWSNAGHPVPVLLEADGTASFLGGAVDVVLGVDPDRLRHDQEITLPAGATLVLHTDGLAERRNDPDDRAARDLLALVRSGAGLELQAFCEHLVTGSTADTGDDVVVLAVRVS</sequence>
<dbReference type="SMART" id="SM00065">
    <property type="entry name" value="GAF"/>
    <property type="match status" value="1"/>
</dbReference>
<dbReference type="Gene3D" id="3.30.450.40">
    <property type="match status" value="1"/>
</dbReference>
<evidence type="ECO:0000256" key="1">
    <source>
        <dbReference type="ARBA" id="ARBA00022801"/>
    </source>
</evidence>
<dbReference type="PANTHER" id="PTHR43156">
    <property type="entry name" value="STAGE II SPORULATION PROTEIN E-RELATED"/>
    <property type="match status" value="1"/>
</dbReference>
<reference evidence="4 5" key="1">
    <citation type="journal article" date="2019" name="Int. J. Syst. Evol. Microbiol.">
        <title>The Global Catalogue of Microorganisms (GCM) 10K type strain sequencing project: providing services to taxonomists for standard genome sequencing and annotation.</title>
        <authorList>
            <consortium name="The Broad Institute Genomics Platform"/>
            <consortium name="The Broad Institute Genome Sequencing Center for Infectious Disease"/>
            <person name="Wu L."/>
            <person name="Ma J."/>
        </authorList>
    </citation>
    <scope>NUCLEOTIDE SEQUENCE [LARGE SCALE GENOMIC DNA]</scope>
    <source>
        <strain evidence="4 5">JCM 16009</strain>
    </source>
</reference>
<dbReference type="InterPro" id="IPR052016">
    <property type="entry name" value="Bact_Sigma-Reg"/>
</dbReference>
<feature type="domain" description="PAS" evidence="3">
    <location>
        <begin position="34"/>
        <end position="98"/>
    </location>
</feature>
<dbReference type="CDD" id="cd00130">
    <property type="entry name" value="PAS"/>
    <property type="match status" value="2"/>
</dbReference>
<dbReference type="InterPro" id="IPR035965">
    <property type="entry name" value="PAS-like_dom_sf"/>
</dbReference>
<organism evidence="4 5">
    <name type="scientific">Pseudonocardia ailaonensis</name>
    <dbReference type="NCBI Taxonomy" id="367279"/>
    <lineage>
        <taxon>Bacteria</taxon>
        <taxon>Bacillati</taxon>
        <taxon>Actinomycetota</taxon>
        <taxon>Actinomycetes</taxon>
        <taxon>Pseudonocardiales</taxon>
        <taxon>Pseudonocardiaceae</taxon>
        <taxon>Pseudonocardia</taxon>
    </lineage>
</organism>
<dbReference type="InterPro" id="IPR036457">
    <property type="entry name" value="PPM-type-like_dom_sf"/>
</dbReference>
<keyword evidence="5" id="KW-1185">Reference proteome</keyword>
<feature type="region of interest" description="Disordered" evidence="2">
    <location>
        <begin position="464"/>
        <end position="511"/>
    </location>
</feature>
<dbReference type="EMBL" id="BAAAQK010000003">
    <property type="protein sequence ID" value="GAA1833909.1"/>
    <property type="molecule type" value="Genomic_DNA"/>
</dbReference>
<dbReference type="Pfam" id="PF08447">
    <property type="entry name" value="PAS_3"/>
    <property type="match status" value="1"/>
</dbReference>
<dbReference type="SUPFAM" id="SSF55781">
    <property type="entry name" value="GAF domain-like"/>
    <property type="match status" value="1"/>
</dbReference>
<dbReference type="PANTHER" id="PTHR43156:SF2">
    <property type="entry name" value="STAGE II SPORULATION PROTEIN E"/>
    <property type="match status" value="1"/>
</dbReference>
<dbReference type="InterPro" id="IPR013767">
    <property type="entry name" value="PAS_fold"/>
</dbReference>
<dbReference type="SMART" id="SM00091">
    <property type="entry name" value="PAS"/>
    <property type="match status" value="3"/>
</dbReference>
<dbReference type="Pfam" id="PF07228">
    <property type="entry name" value="SpoIIE"/>
    <property type="match status" value="1"/>
</dbReference>
<dbReference type="InterPro" id="IPR029016">
    <property type="entry name" value="GAF-like_dom_sf"/>
</dbReference>
<dbReference type="InterPro" id="IPR003018">
    <property type="entry name" value="GAF"/>
</dbReference>
<evidence type="ECO:0000259" key="3">
    <source>
        <dbReference type="PROSITE" id="PS50112"/>
    </source>
</evidence>
<evidence type="ECO:0000313" key="4">
    <source>
        <dbReference type="EMBL" id="GAA1833909.1"/>
    </source>
</evidence>
<dbReference type="InterPro" id="IPR000014">
    <property type="entry name" value="PAS"/>
</dbReference>
<dbReference type="SUPFAM" id="SSF55785">
    <property type="entry name" value="PYP-like sensor domain (PAS domain)"/>
    <property type="match status" value="3"/>
</dbReference>
<dbReference type="Pfam" id="PF13185">
    <property type="entry name" value="GAF_2"/>
    <property type="match status" value="1"/>
</dbReference>
<dbReference type="Proteomes" id="UP001500449">
    <property type="component" value="Unassembled WGS sequence"/>
</dbReference>
<evidence type="ECO:0000313" key="5">
    <source>
        <dbReference type="Proteomes" id="UP001500449"/>
    </source>
</evidence>
<dbReference type="InterPro" id="IPR001932">
    <property type="entry name" value="PPM-type_phosphatase-like_dom"/>
</dbReference>
<dbReference type="Gene3D" id="3.60.40.10">
    <property type="entry name" value="PPM-type phosphatase domain"/>
    <property type="match status" value="1"/>
</dbReference>
<dbReference type="InterPro" id="IPR013656">
    <property type="entry name" value="PAS_4"/>
</dbReference>
<dbReference type="SMART" id="SM00331">
    <property type="entry name" value="PP2C_SIG"/>
    <property type="match status" value="1"/>
</dbReference>
<dbReference type="Gene3D" id="3.30.450.20">
    <property type="entry name" value="PAS domain"/>
    <property type="match status" value="3"/>
</dbReference>
<feature type="domain" description="PAS" evidence="3">
    <location>
        <begin position="277"/>
        <end position="347"/>
    </location>
</feature>